<accession>A0A151NT05</accession>
<proteinExistence type="predicted"/>
<reference evidence="2 3" key="1">
    <citation type="journal article" date="2012" name="Genome Biol.">
        <title>Sequencing three crocodilian genomes to illuminate the evolution of archosaurs and amniotes.</title>
        <authorList>
            <person name="St John J.A."/>
            <person name="Braun E.L."/>
            <person name="Isberg S.R."/>
            <person name="Miles L.G."/>
            <person name="Chong A.Y."/>
            <person name="Gongora J."/>
            <person name="Dalzell P."/>
            <person name="Moran C."/>
            <person name="Bed'hom B."/>
            <person name="Abzhanov A."/>
            <person name="Burgess S.C."/>
            <person name="Cooksey A.M."/>
            <person name="Castoe T.A."/>
            <person name="Crawford N.G."/>
            <person name="Densmore L.D."/>
            <person name="Drew J.C."/>
            <person name="Edwards S.V."/>
            <person name="Faircloth B.C."/>
            <person name="Fujita M.K."/>
            <person name="Greenwold M.J."/>
            <person name="Hoffmann F.G."/>
            <person name="Howard J.M."/>
            <person name="Iguchi T."/>
            <person name="Janes D.E."/>
            <person name="Khan S.Y."/>
            <person name="Kohno S."/>
            <person name="de Koning A.J."/>
            <person name="Lance S.L."/>
            <person name="McCarthy F.M."/>
            <person name="McCormack J.E."/>
            <person name="Merchant M.E."/>
            <person name="Peterson D.G."/>
            <person name="Pollock D.D."/>
            <person name="Pourmand N."/>
            <person name="Raney B.J."/>
            <person name="Roessler K.A."/>
            <person name="Sanford J.R."/>
            <person name="Sawyer R.H."/>
            <person name="Schmidt C.J."/>
            <person name="Triplett E.W."/>
            <person name="Tuberville T.D."/>
            <person name="Venegas-Anaya M."/>
            <person name="Howard J.T."/>
            <person name="Jarvis E.D."/>
            <person name="Guillette L.J.Jr."/>
            <person name="Glenn T.C."/>
            <person name="Green R.E."/>
            <person name="Ray D.A."/>
        </authorList>
    </citation>
    <scope>NUCLEOTIDE SEQUENCE [LARGE SCALE GENOMIC DNA]</scope>
    <source>
        <strain evidence="2">KSC_2009_1</strain>
    </source>
</reference>
<feature type="compositionally biased region" description="Basic and acidic residues" evidence="1">
    <location>
        <begin position="44"/>
        <end position="68"/>
    </location>
</feature>
<dbReference type="AlphaFoldDB" id="A0A151NT05"/>
<feature type="compositionally biased region" description="Basic residues" evidence="1">
    <location>
        <begin position="1"/>
        <end position="10"/>
    </location>
</feature>
<gene>
    <name evidence="2" type="ORF">Y1Q_0004437</name>
</gene>
<name>A0A151NT05_ALLMI</name>
<feature type="compositionally biased region" description="Polar residues" evidence="1">
    <location>
        <begin position="31"/>
        <end position="43"/>
    </location>
</feature>
<evidence type="ECO:0000313" key="2">
    <source>
        <dbReference type="EMBL" id="KYO39928.1"/>
    </source>
</evidence>
<comment type="caution">
    <text evidence="2">The sequence shown here is derived from an EMBL/GenBank/DDBJ whole genome shotgun (WGS) entry which is preliminary data.</text>
</comment>
<feature type="region of interest" description="Disordered" evidence="1">
    <location>
        <begin position="1"/>
        <end position="68"/>
    </location>
</feature>
<evidence type="ECO:0000256" key="1">
    <source>
        <dbReference type="SAM" id="MobiDB-lite"/>
    </source>
</evidence>
<organism evidence="2 3">
    <name type="scientific">Alligator mississippiensis</name>
    <name type="common">American alligator</name>
    <dbReference type="NCBI Taxonomy" id="8496"/>
    <lineage>
        <taxon>Eukaryota</taxon>
        <taxon>Metazoa</taxon>
        <taxon>Chordata</taxon>
        <taxon>Craniata</taxon>
        <taxon>Vertebrata</taxon>
        <taxon>Euteleostomi</taxon>
        <taxon>Archelosauria</taxon>
        <taxon>Archosauria</taxon>
        <taxon>Crocodylia</taxon>
        <taxon>Alligatoridae</taxon>
        <taxon>Alligatorinae</taxon>
        <taxon>Alligator</taxon>
    </lineage>
</organism>
<dbReference type="EMBL" id="AKHW03002142">
    <property type="protein sequence ID" value="KYO39928.1"/>
    <property type="molecule type" value="Genomic_DNA"/>
</dbReference>
<dbReference type="Proteomes" id="UP000050525">
    <property type="component" value="Unassembled WGS sequence"/>
</dbReference>
<evidence type="ECO:0000313" key="3">
    <source>
        <dbReference type="Proteomes" id="UP000050525"/>
    </source>
</evidence>
<sequence>MANVAHRKKAAEKLLLPQQDKQSNQKEEQEQTNPQVQQANQMHLEQEDKMKDMEKAREAEFEAQEKANHKELETARLRALQESAQDLQPEKRIIPFWEKLSITLKRDASEACMHKLGARGLVDEEPEQSPVPETPQASRTATSTLWFLDHQKQLLMLNVSAIMKPVKEQLKTIFFSYRQKRPKTHLNPLTK</sequence>
<keyword evidence="3" id="KW-1185">Reference proteome</keyword>
<protein>
    <submittedName>
        <fullName evidence="2">Uncharacterized protein</fullName>
    </submittedName>
</protein>